<evidence type="ECO:0000313" key="3">
    <source>
        <dbReference type="Proteomes" id="UP000559626"/>
    </source>
</evidence>
<dbReference type="AlphaFoldDB" id="A0A7Y0FLX8"/>
<name>A0A7Y0FLX8_9BACT</name>
<keyword evidence="3" id="KW-1185">Reference proteome</keyword>
<dbReference type="RefSeq" id="WP_169530158.1">
    <property type="nucleotide sequence ID" value="NZ_JABBGH010000001.1"/>
</dbReference>
<accession>A0A7Y0FLX8</accession>
<keyword evidence="1" id="KW-0175">Coiled coil</keyword>
<reference evidence="2 3" key="1">
    <citation type="submission" date="2020-04" db="EMBL/GenBank/DDBJ databases">
        <title>Hymenobacter polaris sp. nov., isolated from Arctic soil.</title>
        <authorList>
            <person name="Dahal R.H."/>
        </authorList>
    </citation>
    <scope>NUCLEOTIDE SEQUENCE [LARGE SCALE GENOMIC DNA]</scope>
    <source>
        <strain evidence="2 3">RP-2-7</strain>
    </source>
</reference>
<organism evidence="2 3">
    <name type="scientific">Hymenobacter polaris</name>
    <dbReference type="NCBI Taxonomy" id="2682546"/>
    <lineage>
        <taxon>Bacteria</taxon>
        <taxon>Pseudomonadati</taxon>
        <taxon>Bacteroidota</taxon>
        <taxon>Cytophagia</taxon>
        <taxon>Cytophagales</taxon>
        <taxon>Hymenobacteraceae</taxon>
        <taxon>Hymenobacter</taxon>
    </lineage>
</organism>
<proteinExistence type="predicted"/>
<dbReference type="Gene3D" id="1.20.5.190">
    <property type="match status" value="1"/>
</dbReference>
<feature type="coiled-coil region" evidence="1">
    <location>
        <begin position="67"/>
        <end position="94"/>
    </location>
</feature>
<sequence>MTNEQATELLALVADQLKATDRLNETFNRRFEQLTEVVLNGFVRLEDKFDKKIDVLTGRVDVLTDHVDVLTDEMREVKADVRDIKSEAQTTNRRLQATFEQTGKLTESNTDKEARIVKLETEAPSNAELHRRLLALEEQMRRAS</sequence>
<protein>
    <submittedName>
        <fullName evidence="2">Uncharacterized protein</fullName>
    </submittedName>
</protein>
<dbReference type="EMBL" id="JABBGH010000001">
    <property type="protein sequence ID" value="NML64891.1"/>
    <property type="molecule type" value="Genomic_DNA"/>
</dbReference>
<comment type="caution">
    <text evidence="2">The sequence shown here is derived from an EMBL/GenBank/DDBJ whole genome shotgun (WGS) entry which is preliminary data.</text>
</comment>
<gene>
    <name evidence="2" type="ORF">HHL22_06695</name>
</gene>
<evidence type="ECO:0000313" key="2">
    <source>
        <dbReference type="EMBL" id="NML64891.1"/>
    </source>
</evidence>
<dbReference type="Proteomes" id="UP000559626">
    <property type="component" value="Unassembled WGS sequence"/>
</dbReference>
<evidence type="ECO:0000256" key="1">
    <source>
        <dbReference type="SAM" id="Coils"/>
    </source>
</evidence>